<feature type="region of interest" description="Disordered" evidence="1">
    <location>
        <begin position="17"/>
        <end position="87"/>
    </location>
</feature>
<evidence type="ECO:0000256" key="1">
    <source>
        <dbReference type="SAM" id="MobiDB-lite"/>
    </source>
</evidence>
<feature type="region of interest" description="Disordered" evidence="1">
    <location>
        <begin position="139"/>
        <end position="158"/>
    </location>
</feature>
<dbReference type="AlphaFoldDB" id="A0A2T7PLQ3"/>
<dbReference type="Proteomes" id="UP000245119">
    <property type="component" value="Linkage Group LG3"/>
</dbReference>
<comment type="caution">
    <text evidence="2">The sequence shown here is derived from an EMBL/GenBank/DDBJ whole genome shotgun (WGS) entry which is preliminary data.</text>
</comment>
<accession>A0A2T7PLQ3</accession>
<name>A0A2T7PLQ3_POMCA</name>
<dbReference type="STRING" id="400727.A0A2T7PLQ3"/>
<sequence>MSKLMLTRASTVVLKNRRRYSVRARNARPRRQSAPTVLQRTPASPRGHPAPSPSPVPLRQKGGDGRTKFTYPHLEKDSGTKGTWKENYSRRGSVQPHLLQQQQYSSTALATTGVAAAVASTGLSNATATASGNYHPNFNHHHHDYYHHHHQHPHHRHTAAAATASASSSINEVVASANAELARVQVDSPKLKRITFQDCVRGGQAEAPSSLPCFPQLDGECHCQRNHGAGLEPRSATPASLQAHLVVGCDLYPPGARGTIFRCCLDAAF</sequence>
<organism evidence="2 3">
    <name type="scientific">Pomacea canaliculata</name>
    <name type="common">Golden apple snail</name>
    <dbReference type="NCBI Taxonomy" id="400727"/>
    <lineage>
        <taxon>Eukaryota</taxon>
        <taxon>Metazoa</taxon>
        <taxon>Spiralia</taxon>
        <taxon>Lophotrochozoa</taxon>
        <taxon>Mollusca</taxon>
        <taxon>Gastropoda</taxon>
        <taxon>Caenogastropoda</taxon>
        <taxon>Architaenioglossa</taxon>
        <taxon>Ampullarioidea</taxon>
        <taxon>Ampullariidae</taxon>
        <taxon>Pomacea</taxon>
    </lineage>
</organism>
<dbReference type="OrthoDB" id="6157510at2759"/>
<feature type="compositionally biased region" description="Basic and acidic residues" evidence="1">
    <location>
        <begin position="61"/>
        <end position="87"/>
    </location>
</feature>
<dbReference type="EMBL" id="PZQS01000003">
    <property type="protein sequence ID" value="PVD34317.1"/>
    <property type="molecule type" value="Genomic_DNA"/>
</dbReference>
<evidence type="ECO:0000313" key="2">
    <source>
        <dbReference type="EMBL" id="PVD34317.1"/>
    </source>
</evidence>
<keyword evidence="3" id="KW-1185">Reference proteome</keyword>
<feature type="compositionally biased region" description="Polar residues" evidence="1">
    <location>
        <begin position="33"/>
        <end position="42"/>
    </location>
</feature>
<reference evidence="2 3" key="1">
    <citation type="submission" date="2018-04" db="EMBL/GenBank/DDBJ databases">
        <title>The genome of golden apple snail Pomacea canaliculata provides insight into stress tolerance and invasive adaptation.</title>
        <authorList>
            <person name="Liu C."/>
            <person name="Liu B."/>
            <person name="Ren Y."/>
            <person name="Zhang Y."/>
            <person name="Wang H."/>
            <person name="Li S."/>
            <person name="Jiang F."/>
            <person name="Yin L."/>
            <person name="Zhang G."/>
            <person name="Qian W."/>
            <person name="Fan W."/>
        </authorList>
    </citation>
    <scope>NUCLEOTIDE SEQUENCE [LARGE SCALE GENOMIC DNA]</scope>
    <source>
        <strain evidence="2">SZHN2017</strain>
        <tissue evidence="2">Muscle</tissue>
    </source>
</reference>
<evidence type="ECO:0000313" key="3">
    <source>
        <dbReference type="Proteomes" id="UP000245119"/>
    </source>
</evidence>
<protein>
    <submittedName>
        <fullName evidence="2">Uncharacterized protein</fullName>
    </submittedName>
</protein>
<proteinExistence type="predicted"/>
<feature type="compositionally biased region" description="Basic residues" evidence="1">
    <location>
        <begin position="17"/>
        <end position="31"/>
    </location>
</feature>
<gene>
    <name evidence="2" type="ORF">C0Q70_05588</name>
</gene>